<name>A0A6I0F3D6_9FIRM</name>
<reference evidence="2 3" key="1">
    <citation type="submission" date="2019-10" db="EMBL/GenBank/DDBJ databases">
        <title>Whole-genome sequence of the extremophile Heliorestis acidaminivorans DSM 24790.</title>
        <authorList>
            <person name="Kyndt J.A."/>
            <person name="Meyer T.E."/>
        </authorList>
    </citation>
    <scope>NUCLEOTIDE SEQUENCE [LARGE SCALE GENOMIC DNA]</scope>
    <source>
        <strain evidence="2 3">DSM 24790</strain>
    </source>
</reference>
<feature type="transmembrane region" description="Helical" evidence="1">
    <location>
        <begin position="251"/>
        <end position="274"/>
    </location>
</feature>
<feature type="transmembrane region" description="Helical" evidence="1">
    <location>
        <begin position="12"/>
        <end position="29"/>
    </location>
</feature>
<feature type="transmembrane region" description="Helical" evidence="1">
    <location>
        <begin position="187"/>
        <end position="204"/>
    </location>
</feature>
<dbReference type="AlphaFoldDB" id="A0A6I0F3D6"/>
<gene>
    <name evidence="2" type="ORF">F9B85_00715</name>
</gene>
<protein>
    <submittedName>
        <fullName evidence="2">Uncharacterized protein</fullName>
    </submittedName>
</protein>
<accession>A0A6I0F3D6</accession>
<dbReference type="RefSeq" id="WP_151617696.1">
    <property type="nucleotide sequence ID" value="NZ_WBXO01000001.1"/>
</dbReference>
<evidence type="ECO:0000256" key="1">
    <source>
        <dbReference type="SAM" id="Phobius"/>
    </source>
</evidence>
<keyword evidence="1" id="KW-1133">Transmembrane helix</keyword>
<feature type="transmembrane region" description="Helical" evidence="1">
    <location>
        <begin position="224"/>
        <end position="245"/>
    </location>
</feature>
<dbReference type="EMBL" id="WBXO01000001">
    <property type="protein sequence ID" value="KAB2954250.1"/>
    <property type="molecule type" value="Genomic_DNA"/>
</dbReference>
<dbReference type="OrthoDB" id="9811934at2"/>
<sequence>MEIRGESLKEIMRRLLLLTFLLGALWLYFTTHFEPYLKVQLVDFEADQRTMRQWTEEQKTLAQLPLEEYVAETTKGRVTVVEGPQWEDFFQKVQHSFLARRAVEGWEHRVNDPFSNDTTLYWLFFHSDEVPWTYLEDSLPFEDRSYLKLGQSADYLMVYQSKPYEIRGIGDTVSEIPTGFAYPYRTYSPWLILIGLFSYIVLPWPRSRPTKVTLFRSRQILLDLFSVIFFLFFFSLPLFIIGGAVEAATRYFFFSLLFWSLAVLAGIMVFYAVYYGVFRVIVHRESLQIMTLTGKHTISYDDIDYIQQARLIPPKWLLWGTKASALFGSNPAQSARIVGSALLLESSKNGGLHIRTKEGSSYYIWYTDQVGNVIFKNFDILLHQLEGRSIEVVTEAVTLSAFFPPLRK</sequence>
<evidence type="ECO:0000313" key="2">
    <source>
        <dbReference type="EMBL" id="KAB2954250.1"/>
    </source>
</evidence>
<keyword evidence="3" id="KW-1185">Reference proteome</keyword>
<proteinExistence type="predicted"/>
<keyword evidence="1" id="KW-0812">Transmembrane</keyword>
<organism evidence="2 3">
    <name type="scientific">Heliorestis acidaminivorans</name>
    <dbReference type="NCBI Taxonomy" id="553427"/>
    <lineage>
        <taxon>Bacteria</taxon>
        <taxon>Bacillati</taxon>
        <taxon>Bacillota</taxon>
        <taxon>Clostridia</taxon>
        <taxon>Eubacteriales</taxon>
        <taxon>Heliobacteriaceae</taxon>
        <taxon>Heliorestis</taxon>
    </lineage>
</organism>
<keyword evidence="1" id="KW-0472">Membrane</keyword>
<dbReference type="Proteomes" id="UP000468766">
    <property type="component" value="Unassembled WGS sequence"/>
</dbReference>
<comment type="caution">
    <text evidence="2">The sequence shown here is derived from an EMBL/GenBank/DDBJ whole genome shotgun (WGS) entry which is preliminary data.</text>
</comment>
<evidence type="ECO:0000313" key="3">
    <source>
        <dbReference type="Proteomes" id="UP000468766"/>
    </source>
</evidence>